<feature type="transmembrane region" description="Helical" evidence="1">
    <location>
        <begin position="79"/>
        <end position="100"/>
    </location>
</feature>
<reference evidence="2" key="1">
    <citation type="submission" date="2020-07" db="EMBL/GenBank/DDBJ databases">
        <title>Koleobacter methoxysyntrophicus gen. nov., sp. nov., a novel anaerobic bacterium isolated from deep subsurface oil field and proposal of Koleobacterales ord. nov. in the phylum Firmicutes.</title>
        <authorList>
            <person name="Sakamoto S."/>
            <person name="Tamaki H."/>
        </authorList>
    </citation>
    <scope>NUCLEOTIDE SEQUENCE</scope>
    <source>
        <strain evidence="2">NRmbB1</strain>
    </source>
</reference>
<evidence type="ECO:0000313" key="2">
    <source>
        <dbReference type="EMBL" id="QSQ09819.1"/>
    </source>
</evidence>
<feature type="transmembrane region" description="Helical" evidence="1">
    <location>
        <begin position="42"/>
        <end position="67"/>
    </location>
</feature>
<dbReference type="PIRSF" id="PIRSF006594">
    <property type="entry name" value="UCP006594"/>
    <property type="match status" value="1"/>
</dbReference>
<evidence type="ECO:0000256" key="1">
    <source>
        <dbReference type="SAM" id="Phobius"/>
    </source>
</evidence>
<dbReference type="EMBL" id="CP059066">
    <property type="protein sequence ID" value="QSQ09819.1"/>
    <property type="molecule type" value="Genomic_DNA"/>
</dbReference>
<sequence>MKVKKRIFLGLLLTAFLLLLGIIIAVFYLYLNRLEYVYRNILILLIALSTIIIIITALGLGGIVLTIFSARTYPPLQSLIIIAVKILYPVALRLGGILGIPKDKIKSSFIEVNNHLVLTRGVLVPPEKILILVPHCLQKDFCPYKITTNIKNCHRCGKCDIDKLISFAEKYNVNIAVVSGGSLARRYVSEYRPRAIVAIACERDLTSGIQDTNPIPVIGILNERPEGPCFNCTVNLERVEKAIRFFINGKVV</sequence>
<dbReference type="KEGG" id="kme:H0A61_02200"/>
<keyword evidence="1" id="KW-0472">Membrane</keyword>
<evidence type="ECO:0000313" key="3">
    <source>
        <dbReference type="Proteomes" id="UP000662904"/>
    </source>
</evidence>
<keyword evidence="3" id="KW-1185">Reference proteome</keyword>
<name>A0A8A0RQL4_9FIRM</name>
<dbReference type="InterPro" id="IPR002829">
    <property type="entry name" value="DUF116"/>
</dbReference>
<dbReference type="AlphaFoldDB" id="A0A8A0RQL4"/>
<organism evidence="2 3">
    <name type="scientific">Koleobacter methoxysyntrophicus</name>
    <dbReference type="NCBI Taxonomy" id="2751313"/>
    <lineage>
        <taxon>Bacteria</taxon>
        <taxon>Bacillati</taxon>
        <taxon>Bacillota</taxon>
        <taxon>Clostridia</taxon>
        <taxon>Koleobacterales</taxon>
        <taxon>Koleobacteraceae</taxon>
        <taxon>Koleobacter</taxon>
    </lineage>
</organism>
<dbReference type="PANTHER" id="PTHR43801:SF1">
    <property type="entry name" value="POLYPRENYL SYNTHETASE"/>
    <property type="match status" value="1"/>
</dbReference>
<dbReference type="Pfam" id="PF01976">
    <property type="entry name" value="DUF116"/>
    <property type="match status" value="1"/>
</dbReference>
<keyword evidence="1" id="KW-1133">Transmembrane helix</keyword>
<protein>
    <recommendedName>
        <fullName evidence="4">DUF116 domain-containing protein</fullName>
    </recommendedName>
</protein>
<proteinExistence type="predicted"/>
<gene>
    <name evidence="2" type="ORF">H0A61_02200</name>
</gene>
<evidence type="ECO:0008006" key="4">
    <source>
        <dbReference type="Google" id="ProtNLM"/>
    </source>
</evidence>
<accession>A0A8A0RQL4</accession>
<keyword evidence="1" id="KW-0812">Transmembrane</keyword>
<feature type="transmembrane region" description="Helical" evidence="1">
    <location>
        <begin position="7"/>
        <end position="30"/>
    </location>
</feature>
<dbReference type="Proteomes" id="UP000662904">
    <property type="component" value="Chromosome"/>
</dbReference>
<dbReference type="RefSeq" id="WP_206707155.1">
    <property type="nucleotide sequence ID" value="NZ_CP059066.1"/>
</dbReference>
<dbReference type="PANTHER" id="PTHR43801">
    <property type="entry name" value="NUCLEOTIDE-BINDING PROTEIN-RELATED"/>
    <property type="match status" value="1"/>
</dbReference>